<proteinExistence type="predicted"/>
<dbReference type="InterPro" id="IPR052769">
    <property type="entry name" value="TPR_domain_protein"/>
</dbReference>
<evidence type="ECO:0000313" key="4">
    <source>
        <dbReference type="Proteomes" id="UP000002899"/>
    </source>
</evidence>
<feature type="region of interest" description="Disordered" evidence="2">
    <location>
        <begin position="28"/>
        <end position="48"/>
    </location>
</feature>
<feature type="repeat" description="TPR" evidence="1">
    <location>
        <begin position="136"/>
        <end position="169"/>
    </location>
</feature>
<gene>
    <name evidence="3" type="ORF">BMR1_01G01735</name>
</gene>
<dbReference type="SMART" id="SM00028">
    <property type="entry name" value="TPR"/>
    <property type="match status" value="3"/>
</dbReference>
<dbReference type="EMBL" id="FO082871">
    <property type="protein sequence ID" value="SIO73310.1"/>
    <property type="molecule type" value="Genomic_DNA"/>
</dbReference>
<dbReference type="Proteomes" id="UP000002899">
    <property type="component" value="Chromosome I"/>
</dbReference>
<dbReference type="InterPro" id="IPR011990">
    <property type="entry name" value="TPR-like_helical_dom_sf"/>
</dbReference>
<dbReference type="PROSITE" id="PS50005">
    <property type="entry name" value="TPR"/>
    <property type="match status" value="1"/>
</dbReference>
<sequence>MVEIDNLDQDNVTNIANIDDQSHYFNSARDLSTSDDDSTDSKSESSEVNIPIVYEPQEYINKTIDELRKIGKSEFEGKNYAKAIQIYTYAINRDSLDDETKSILLSNRAASYINLGSWDDALADCNESIKLNSENVKSYVRRSAVHQEMNKWHEASNDIHKALELDPTLVDVYKSKADYLKGKSDAQLEIEKAEVISKLKDLGNTLLGKIGLSLDNFKVEQNPQTGSYNIQFKQ</sequence>
<protein>
    <submittedName>
        <fullName evidence="3">Tetratricopeptide repeat protein 1</fullName>
    </submittedName>
</protein>
<dbReference type="GeneID" id="24423418"/>
<dbReference type="AlphaFoldDB" id="A0A1N6LWR3"/>
<dbReference type="Gene3D" id="1.25.40.10">
    <property type="entry name" value="Tetratricopeptide repeat domain"/>
    <property type="match status" value="1"/>
</dbReference>
<evidence type="ECO:0000256" key="1">
    <source>
        <dbReference type="PROSITE-ProRule" id="PRU00339"/>
    </source>
</evidence>
<reference evidence="3 4" key="2">
    <citation type="journal article" date="2013" name="PLoS ONE">
        <title>Whole genome mapping and re-organization of the nuclear and mitochondrial genomes of Babesia microti isolates.</title>
        <authorList>
            <person name="Cornillot E."/>
            <person name="Dassouli A."/>
            <person name="Garg A."/>
            <person name="Pachikara N."/>
            <person name="Randazzo S."/>
            <person name="Depoix D."/>
            <person name="Carcy B."/>
            <person name="Delbecq S."/>
            <person name="Frutos R."/>
            <person name="Silva J.C."/>
            <person name="Sutton R."/>
            <person name="Krause P.J."/>
            <person name="Mamoun C.B."/>
        </authorList>
    </citation>
    <scope>NUCLEOTIDE SEQUENCE [LARGE SCALE GENOMIC DNA]</scope>
    <source>
        <strain evidence="3 4">RI</strain>
    </source>
</reference>
<reference evidence="3 4" key="3">
    <citation type="journal article" date="2016" name="Sci. Rep.">
        <title>Genome-wide diversity and gene expression profiling of Babesia microti isolates identify polymorphic genes that mediate host-pathogen interactions.</title>
        <authorList>
            <person name="Silva J.C."/>
            <person name="Cornillot E."/>
            <person name="McCracken C."/>
            <person name="Usmani-Brown S."/>
            <person name="Dwivedi A."/>
            <person name="Ifeonu O.O."/>
            <person name="Crabtree J."/>
            <person name="Gotia H.T."/>
            <person name="Virji A.Z."/>
            <person name="Reynes C."/>
            <person name="Colinge J."/>
            <person name="Kumar V."/>
            <person name="Lawres L."/>
            <person name="Pazzi J.E."/>
            <person name="Pablo J.V."/>
            <person name="Hung C."/>
            <person name="Brancato J."/>
            <person name="Kumari P."/>
            <person name="Orvis J."/>
            <person name="Tretina K."/>
            <person name="Chibucos M."/>
            <person name="Ott S."/>
            <person name="Sadzewicz L."/>
            <person name="Sengamalay N."/>
            <person name="Shetty A.C."/>
            <person name="Su Q."/>
            <person name="Tallon L."/>
            <person name="Fraser C.M."/>
            <person name="Frutos R."/>
            <person name="Molina D.M."/>
            <person name="Krause P.J."/>
            <person name="Ben Mamoun C."/>
        </authorList>
    </citation>
    <scope>NUCLEOTIDE SEQUENCE [LARGE SCALE GENOMIC DNA]</scope>
    <source>
        <strain evidence="3 4">RI</strain>
    </source>
</reference>
<dbReference type="InterPro" id="IPR019734">
    <property type="entry name" value="TPR_rpt"/>
</dbReference>
<dbReference type="VEuPathDB" id="PiroplasmaDB:BMR1_01G01735"/>
<accession>A0A1N6LWR3</accession>
<dbReference type="OrthoDB" id="1872379at2759"/>
<evidence type="ECO:0000313" key="3">
    <source>
        <dbReference type="EMBL" id="SIO73310.1"/>
    </source>
</evidence>
<evidence type="ECO:0000256" key="2">
    <source>
        <dbReference type="SAM" id="MobiDB-lite"/>
    </source>
</evidence>
<dbReference type="PANTHER" id="PTHR46014">
    <property type="entry name" value="TETRATRICOPEPTIDE REPEAT PROTEIN 1"/>
    <property type="match status" value="1"/>
</dbReference>
<name>A0A1N6LWR3_BABMR</name>
<dbReference type="PANTHER" id="PTHR46014:SF1">
    <property type="entry name" value="TETRATRICOPEPTIDE REPEAT PROTEIN 1"/>
    <property type="match status" value="1"/>
</dbReference>
<keyword evidence="1" id="KW-0802">TPR repeat</keyword>
<dbReference type="KEGG" id="bmic:BMR1_01G01735"/>
<reference evidence="3 4" key="1">
    <citation type="journal article" date="2012" name="Nucleic Acids Res.">
        <title>Sequencing of the smallest Apicomplexan genome from the human pathogen Babesia microti.</title>
        <authorList>
            <person name="Cornillot E."/>
            <person name="Hadj-Kaddour K."/>
            <person name="Dassouli A."/>
            <person name="Noel B."/>
            <person name="Ranwez V."/>
            <person name="Vacherie B."/>
            <person name="Augagneur Y."/>
            <person name="Bres V."/>
            <person name="Duclos A."/>
            <person name="Randazzo S."/>
            <person name="Carcy B."/>
            <person name="Debierre-Grockiego F."/>
            <person name="Delbecq S."/>
            <person name="Moubri-Menage K."/>
            <person name="Shams-Eldin H."/>
            <person name="Usmani-Brown S."/>
            <person name="Bringaud F."/>
            <person name="Wincker P."/>
            <person name="Vivares C.P."/>
            <person name="Schwarz R.T."/>
            <person name="Schetters T.P."/>
            <person name="Krause P.J."/>
            <person name="Gorenflot A."/>
            <person name="Berry V."/>
            <person name="Barbe V."/>
            <person name="Ben Mamoun C."/>
        </authorList>
    </citation>
    <scope>NUCLEOTIDE SEQUENCE [LARGE SCALE GENOMIC DNA]</scope>
    <source>
        <strain evidence="3 4">RI</strain>
    </source>
</reference>
<dbReference type="RefSeq" id="XP_021337412.1">
    <property type="nucleotide sequence ID" value="XM_021482682.1"/>
</dbReference>
<organism evidence="3 4">
    <name type="scientific">Babesia microti (strain RI)</name>
    <dbReference type="NCBI Taxonomy" id="1133968"/>
    <lineage>
        <taxon>Eukaryota</taxon>
        <taxon>Sar</taxon>
        <taxon>Alveolata</taxon>
        <taxon>Apicomplexa</taxon>
        <taxon>Aconoidasida</taxon>
        <taxon>Piroplasmida</taxon>
        <taxon>Babesiidae</taxon>
        <taxon>Babesia</taxon>
    </lineage>
</organism>
<keyword evidence="4" id="KW-1185">Reference proteome</keyword>
<dbReference type="SUPFAM" id="SSF48452">
    <property type="entry name" value="TPR-like"/>
    <property type="match status" value="1"/>
</dbReference>